<keyword evidence="2" id="KW-1185">Reference proteome</keyword>
<dbReference type="InParanoid" id="K3ZP87"/>
<dbReference type="EMBL" id="AGNK02004995">
    <property type="status" value="NOT_ANNOTATED_CDS"/>
    <property type="molecule type" value="Genomic_DNA"/>
</dbReference>
<proteinExistence type="predicted"/>
<reference evidence="2" key="1">
    <citation type="journal article" date="2012" name="Nat. Biotechnol.">
        <title>Reference genome sequence of the model plant Setaria.</title>
        <authorList>
            <person name="Bennetzen J.L."/>
            <person name="Schmutz J."/>
            <person name="Wang H."/>
            <person name="Percifield R."/>
            <person name="Hawkins J."/>
            <person name="Pontaroli A.C."/>
            <person name="Estep M."/>
            <person name="Feng L."/>
            <person name="Vaughn J.N."/>
            <person name="Grimwood J."/>
            <person name="Jenkins J."/>
            <person name="Barry K."/>
            <person name="Lindquist E."/>
            <person name="Hellsten U."/>
            <person name="Deshpande S."/>
            <person name="Wang X."/>
            <person name="Wu X."/>
            <person name="Mitros T."/>
            <person name="Triplett J."/>
            <person name="Yang X."/>
            <person name="Ye C.Y."/>
            <person name="Mauro-Herrera M."/>
            <person name="Wang L."/>
            <person name="Li P."/>
            <person name="Sharma M."/>
            <person name="Sharma R."/>
            <person name="Ronald P.C."/>
            <person name="Panaud O."/>
            <person name="Kellogg E.A."/>
            <person name="Brutnell T.P."/>
            <person name="Doust A.N."/>
            <person name="Tuskan G.A."/>
            <person name="Rokhsar D."/>
            <person name="Devos K.M."/>
        </authorList>
    </citation>
    <scope>NUCLEOTIDE SEQUENCE [LARGE SCALE GENOMIC DNA]</scope>
    <source>
        <strain evidence="2">cv. Yugu1</strain>
    </source>
</reference>
<dbReference type="AlphaFoldDB" id="K3ZP87"/>
<sequence>MEVDPNCHSAAAMMGGGTAMEGSKVRYGI</sequence>
<dbReference type="EnsemblPlants" id="KQK94783">
    <property type="protein sequence ID" value="KQK94783"/>
    <property type="gene ID" value="SETIT_028417mg"/>
</dbReference>
<dbReference type="Gramene" id="KQK94783">
    <property type="protein sequence ID" value="KQK94783"/>
    <property type="gene ID" value="SETIT_028417mg"/>
</dbReference>
<evidence type="ECO:0000313" key="1">
    <source>
        <dbReference type="EnsemblPlants" id="KQK94783"/>
    </source>
</evidence>
<accession>K3ZP87</accession>
<reference evidence="1" key="2">
    <citation type="submission" date="2018-08" db="UniProtKB">
        <authorList>
            <consortium name="EnsemblPlants"/>
        </authorList>
    </citation>
    <scope>IDENTIFICATION</scope>
    <source>
        <strain evidence="1">Yugu1</strain>
    </source>
</reference>
<dbReference type="Proteomes" id="UP000004995">
    <property type="component" value="Unassembled WGS sequence"/>
</dbReference>
<organism evidence="1 2">
    <name type="scientific">Setaria italica</name>
    <name type="common">Foxtail millet</name>
    <name type="synonym">Panicum italicum</name>
    <dbReference type="NCBI Taxonomy" id="4555"/>
    <lineage>
        <taxon>Eukaryota</taxon>
        <taxon>Viridiplantae</taxon>
        <taxon>Streptophyta</taxon>
        <taxon>Embryophyta</taxon>
        <taxon>Tracheophyta</taxon>
        <taxon>Spermatophyta</taxon>
        <taxon>Magnoliopsida</taxon>
        <taxon>Liliopsida</taxon>
        <taxon>Poales</taxon>
        <taxon>Poaceae</taxon>
        <taxon>PACMAD clade</taxon>
        <taxon>Panicoideae</taxon>
        <taxon>Panicodae</taxon>
        <taxon>Paniceae</taxon>
        <taxon>Cenchrinae</taxon>
        <taxon>Setaria</taxon>
    </lineage>
</organism>
<dbReference type="HOGENOM" id="CLU_3411225_0_0_1"/>
<protein>
    <submittedName>
        <fullName evidence="1">Uncharacterized protein</fullName>
    </submittedName>
</protein>
<name>K3ZP87_SETIT</name>
<evidence type="ECO:0000313" key="2">
    <source>
        <dbReference type="Proteomes" id="UP000004995"/>
    </source>
</evidence>